<evidence type="ECO:0000313" key="4">
    <source>
        <dbReference type="Proteomes" id="UP000299211"/>
    </source>
</evidence>
<keyword evidence="1" id="KW-0418">Kinase</keyword>
<name>A0A4D4N425_STRAX</name>
<dbReference type="CDD" id="cd16936">
    <property type="entry name" value="HATPase_RsbW-like"/>
    <property type="match status" value="1"/>
</dbReference>
<feature type="domain" description="Histidine kinase/HSP90-like ATPase" evidence="2">
    <location>
        <begin position="3"/>
        <end position="90"/>
    </location>
</feature>
<keyword evidence="1" id="KW-0723">Serine/threonine-protein kinase</keyword>
<evidence type="ECO:0000313" key="3">
    <source>
        <dbReference type="EMBL" id="GDY78239.1"/>
    </source>
</evidence>
<dbReference type="PANTHER" id="PTHR35526:SF3">
    <property type="entry name" value="ANTI-SIGMA-F FACTOR RSBW"/>
    <property type="match status" value="1"/>
</dbReference>
<dbReference type="Proteomes" id="UP000299211">
    <property type="component" value="Unassembled WGS sequence"/>
</dbReference>
<dbReference type="Gene3D" id="3.30.565.10">
    <property type="entry name" value="Histidine kinase-like ATPase, C-terminal domain"/>
    <property type="match status" value="1"/>
</dbReference>
<protein>
    <recommendedName>
        <fullName evidence="2">Histidine kinase/HSP90-like ATPase domain-containing protein</fullName>
    </recommendedName>
</protein>
<evidence type="ECO:0000256" key="1">
    <source>
        <dbReference type="ARBA" id="ARBA00022527"/>
    </source>
</evidence>
<sequence>MGRARAAVREQLHEWGLNSLADNAELMVGELVTNAVRHARSRRVELRLVRGETLLCEVDDEDHTLPSLRGAGPADEFGRGLRVVSTLAREWGPAVRARARRCGSN</sequence>
<dbReference type="EMBL" id="BJHY01000001">
    <property type="protein sequence ID" value="GDY78239.1"/>
    <property type="molecule type" value="Genomic_DNA"/>
</dbReference>
<proteinExistence type="predicted"/>
<dbReference type="InterPro" id="IPR036890">
    <property type="entry name" value="HATPase_C_sf"/>
</dbReference>
<reference evidence="3 4" key="1">
    <citation type="submission" date="2019-04" db="EMBL/GenBank/DDBJ databases">
        <title>Draft genome sequences of Streptomyces avermitilis ATCC 31267.</title>
        <authorList>
            <person name="Komaki H."/>
            <person name="Tamura T."/>
            <person name="Hosoyama A."/>
        </authorList>
    </citation>
    <scope>NUCLEOTIDE SEQUENCE [LARGE SCALE GENOMIC DNA]</scope>
    <source>
        <strain evidence="3 4">ATCC 31267</strain>
    </source>
</reference>
<dbReference type="InterPro" id="IPR050267">
    <property type="entry name" value="Anti-sigma-factor_SerPK"/>
</dbReference>
<dbReference type="AlphaFoldDB" id="A0A4D4N425"/>
<dbReference type="InterPro" id="IPR003594">
    <property type="entry name" value="HATPase_dom"/>
</dbReference>
<organism evidence="3 4">
    <name type="scientific">Streptomyces avermitilis</name>
    <dbReference type="NCBI Taxonomy" id="33903"/>
    <lineage>
        <taxon>Bacteria</taxon>
        <taxon>Bacillati</taxon>
        <taxon>Actinomycetota</taxon>
        <taxon>Actinomycetes</taxon>
        <taxon>Kitasatosporales</taxon>
        <taxon>Streptomycetaceae</taxon>
        <taxon>Streptomyces</taxon>
    </lineage>
</organism>
<gene>
    <name evidence="3" type="ORF">SAV31267_077240</name>
</gene>
<dbReference type="GO" id="GO:0004674">
    <property type="term" value="F:protein serine/threonine kinase activity"/>
    <property type="evidence" value="ECO:0007669"/>
    <property type="project" value="UniProtKB-KW"/>
</dbReference>
<evidence type="ECO:0000259" key="2">
    <source>
        <dbReference type="Pfam" id="PF13581"/>
    </source>
</evidence>
<comment type="caution">
    <text evidence="3">The sequence shown here is derived from an EMBL/GenBank/DDBJ whole genome shotgun (WGS) entry which is preliminary data.</text>
</comment>
<dbReference type="PANTHER" id="PTHR35526">
    <property type="entry name" value="ANTI-SIGMA-F FACTOR RSBW-RELATED"/>
    <property type="match status" value="1"/>
</dbReference>
<accession>A0A4D4N425</accession>
<dbReference type="SUPFAM" id="SSF55874">
    <property type="entry name" value="ATPase domain of HSP90 chaperone/DNA topoisomerase II/histidine kinase"/>
    <property type="match status" value="1"/>
</dbReference>
<dbReference type="Pfam" id="PF13581">
    <property type="entry name" value="HATPase_c_2"/>
    <property type="match status" value="1"/>
</dbReference>
<keyword evidence="1" id="KW-0808">Transferase</keyword>